<sequence length="286" mass="33781">MVPPQKIGAGDGSKGDRDRLLRRNQPNGLGYRLEIRLFNWIAKEIVNRFVLANGADIGWWAANPKYVDVRHFNQANIEMVEEDVWKDILHHYNVEIFRNDQSSQLRISGKLKNVEDAWKDVDETMIDLFYKKSEEVDGIFNFDFHVPDRFRSKLENQEWTILLSNEELFDVRNCIRESDLDSDEGFQLNGPVVELEKLRNELLERLVALEDEIPLRIDIGNSVIHRLLSNFAEKFYELEKRTNTRIRFHPLRQEWEVIYVYIFGKRNDIKACRDELTALDAELRGE</sequence>
<proteinExistence type="predicted"/>
<name>A0AAE9JU41_CAEBR</name>
<dbReference type="AlphaFoldDB" id="A0AAE9JU41"/>
<reference evidence="2 3" key="1">
    <citation type="submission" date="2022-04" db="EMBL/GenBank/DDBJ databases">
        <title>Chromosome-level reference genomes for two strains of Caenorhabditis briggsae: an improved platform for comparative genomics.</title>
        <authorList>
            <person name="Stevens L."/>
            <person name="Andersen E."/>
        </authorList>
    </citation>
    <scope>NUCLEOTIDE SEQUENCE [LARGE SCALE GENOMIC DNA]</scope>
    <source>
        <strain evidence="2">VX34</strain>
        <tissue evidence="2">Whole-organism</tissue>
    </source>
</reference>
<dbReference type="EMBL" id="CP092625">
    <property type="protein sequence ID" value="UMM44563.1"/>
    <property type="molecule type" value="Genomic_DNA"/>
</dbReference>
<keyword evidence="3" id="KW-1185">Reference proteome</keyword>
<protein>
    <submittedName>
        <fullName evidence="2">Uncharacterized protein</fullName>
    </submittedName>
</protein>
<organism evidence="2 3">
    <name type="scientific">Caenorhabditis briggsae</name>
    <dbReference type="NCBI Taxonomy" id="6238"/>
    <lineage>
        <taxon>Eukaryota</taxon>
        <taxon>Metazoa</taxon>
        <taxon>Ecdysozoa</taxon>
        <taxon>Nematoda</taxon>
        <taxon>Chromadorea</taxon>
        <taxon>Rhabditida</taxon>
        <taxon>Rhabditina</taxon>
        <taxon>Rhabditomorpha</taxon>
        <taxon>Rhabditoidea</taxon>
        <taxon>Rhabditidae</taxon>
        <taxon>Peloderinae</taxon>
        <taxon>Caenorhabditis</taxon>
    </lineage>
</organism>
<dbReference type="Proteomes" id="UP000829354">
    <property type="component" value="Chromosome X"/>
</dbReference>
<evidence type="ECO:0000256" key="1">
    <source>
        <dbReference type="SAM" id="MobiDB-lite"/>
    </source>
</evidence>
<evidence type="ECO:0000313" key="2">
    <source>
        <dbReference type="EMBL" id="UMM44563.1"/>
    </source>
</evidence>
<evidence type="ECO:0000313" key="3">
    <source>
        <dbReference type="Proteomes" id="UP000829354"/>
    </source>
</evidence>
<feature type="region of interest" description="Disordered" evidence="1">
    <location>
        <begin position="1"/>
        <end position="21"/>
    </location>
</feature>
<gene>
    <name evidence="2" type="ORF">L5515_019695</name>
</gene>
<accession>A0AAE9JU41</accession>